<sequence>MAAPALLLPLLLLLPGLALLLPRAWLRGAAAAVAGAVEAAMLRRRGSLRAAAAPAAGDHELLLWHPFDVCQFMPRLPLRWRLLLRAFTHNVVCRPSNDKSLGLEAWRRGELDRWALRFPVLTVFDAPGAAREGEGFLEWPLFDIFKVVVAREGDRPDGPLLAFGVLLPQAEALQLLYAGLAYDNPLVRQSNAYFQIIFVAVQLALAHNTALQRCPDPASSAASGAETRAEQAPPASGGGEWPLGAPGQLLEFVDLGPGHRFVKEHLGAVGHPLSMYTRGIGPISHALLPRLMGGYLEPGAVVTDV</sequence>
<gene>
    <name evidence="3" type="ORF">HYH03_005629</name>
</gene>
<evidence type="ECO:0000313" key="3">
    <source>
        <dbReference type="EMBL" id="KAG2496402.1"/>
    </source>
</evidence>
<reference evidence="3" key="1">
    <citation type="journal article" date="2020" name="bioRxiv">
        <title>Comparative genomics of Chlamydomonas.</title>
        <authorList>
            <person name="Craig R.J."/>
            <person name="Hasan A.R."/>
            <person name="Ness R.W."/>
            <person name="Keightley P.D."/>
        </authorList>
    </citation>
    <scope>NUCLEOTIDE SEQUENCE</scope>
    <source>
        <strain evidence="3">CCAP 11/70</strain>
    </source>
</reference>
<feature type="chain" id="PRO_5032795131" evidence="2">
    <location>
        <begin position="19"/>
        <end position="305"/>
    </location>
</feature>
<evidence type="ECO:0000313" key="4">
    <source>
        <dbReference type="Proteomes" id="UP000612055"/>
    </source>
</evidence>
<accession>A0A835Y7C8</accession>
<comment type="caution">
    <text evidence="3">The sequence shown here is derived from an EMBL/GenBank/DDBJ whole genome shotgun (WGS) entry which is preliminary data.</text>
</comment>
<dbReference type="EMBL" id="JAEHOE010000019">
    <property type="protein sequence ID" value="KAG2496402.1"/>
    <property type="molecule type" value="Genomic_DNA"/>
</dbReference>
<evidence type="ECO:0000256" key="1">
    <source>
        <dbReference type="SAM" id="MobiDB-lite"/>
    </source>
</evidence>
<keyword evidence="4" id="KW-1185">Reference proteome</keyword>
<dbReference type="OrthoDB" id="546260at2759"/>
<keyword evidence="2" id="KW-0732">Signal</keyword>
<feature type="region of interest" description="Disordered" evidence="1">
    <location>
        <begin position="216"/>
        <end position="240"/>
    </location>
</feature>
<feature type="signal peptide" evidence="2">
    <location>
        <begin position="1"/>
        <end position="18"/>
    </location>
</feature>
<evidence type="ECO:0000256" key="2">
    <source>
        <dbReference type="SAM" id="SignalP"/>
    </source>
</evidence>
<protein>
    <submittedName>
        <fullName evidence="3">Uncharacterized protein</fullName>
    </submittedName>
</protein>
<proteinExistence type="predicted"/>
<organism evidence="3 4">
    <name type="scientific">Edaphochlamys debaryana</name>
    <dbReference type="NCBI Taxonomy" id="47281"/>
    <lineage>
        <taxon>Eukaryota</taxon>
        <taxon>Viridiplantae</taxon>
        <taxon>Chlorophyta</taxon>
        <taxon>core chlorophytes</taxon>
        <taxon>Chlorophyceae</taxon>
        <taxon>CS clade</taxon>
        <taxon>Chlamydomonadales</taxon>
        <taxon>Chlamydomonadales incertae sedis</taxon>
        <taxon>Edaphochlamys</taxon>
    </lineage>
</organism>
<dbReference type="AlphaFoldDB" id="A0A835Y7C8"/>
<name>A0A835Y7C8_9CHLO</name>
<dbReference type="Proteomes" id="UP000612055">
    <property type="component" value="Unassembled WGS sequence"/>
</dbReference>